<keyword evidence="3" id="KW-1185">Reference proteome</keyword>
<gene>
    <name evidence="2" type="ORF">PRZ48_007769</name>
</gene>
<evidence type="ECO:0000313" key="3">
    <source>
        <dbReference type="Proteomes" id="UP001305779"/>
    </source>
</evidence>
<dbReference type="Gene3D" id="3.30.420.10">
    <property type="entry name" value="Ribonuclease H-like superfamily/Ribonuclease H"/>
    <property type="match status" value="1"/>
</dbReference>
<feature type="compositionally biased region" description="Low complexity" evidence="1">
    <location>
        <begin position="1"/>
        <end position="16"/>
    </location>
</feature>
<proteinExistence type="predicted"/>
<dbReference type="InterPro" id="IPR036397">
    <property type="entry name" value="RNaseH_sf"/>
</dbReference>
<protein>
    <submittedName>
        <fullName evidence="2">Uncharacterized protein</fullName>
    </submittedName>
</protein>
<evidence type="ECO:0000313" key="2">
    <source>
        <dbReference type="EMBL" id="KAK4501959.1"/>
    </source>
</evidence>
<dbReference type="Proteomes" id="UP001305779">
    <property type="component" value="Unassembled WGS sequence"/>
</dbReference>
<organism evidence="2 3">
    <name type="scientific">Zasmidium cellare</name>
    <name type="common">Wine cellar mold</name>
    <name type="synonym">Racodium cellare</name>
    <dbReference type="NCBI Taxonomy" id="395010"/>
    <lineage>
        <taxon>Eukaryota</taxon>
        <taxon>Fungi</taxon>
        <taxon>Dikarya</taxon>
        <taxon>Ascomycota</taxon>
        <taxon>Pezizomycotina</taxon>
        <taxon>Dothideomycetes</taxon>
        <taxon>Dothideomycetidae</taxon>
        <taxon>Mycosphaerellales</taxon>
        <taxon>Mycosphaerellaceae</taxon>
        <taxon>Zasmidium</taxon>
    </lineage>
</organism>
<sequence length="319" mass="35338">MTFSSANSFDSSNFDTSSEDSAKASDSDDTTHTSLSSSSPPSKPSNSPKTPKIPISELEWECRASQTTIRHDLVQEGEPLSLDAEFQRYKKVGELKWHHRFGRVAVVNSKRQTVWEAFFAYPNQKDIIKNCHGERFGVEPPDFLFKNGALPARKAEADLKALMKNHPIILHDKSGDTKAFYFPENQDAFSAANGVVVHDTQEIYSYLRSSGQPGLAYASEVVLGKEIQKGGIHTPVEDAKATMELYLLKYPYDRDAEAAKHASKIPPHLRYVRGGGRFVQKNFVNVKTVQDQAQQAKASAAAVKEQGALSGDQKPVSHR</sequence>
<dbReference type="SUPFAM" id="SSF53098">
    <property type="entry name" value="Ribonuclease H-like"/>
    <property type="match status" value="1"/>
</dbReference>
<name>A0ABR0EKN2_ZASCE</name>
<feature type="region of interest" description="Disordered" evidence="1">
    <location>
        <begin position="1"/>
        <end position="54"/>
    </location>
</feature>
<reference evidence="2 3" key="1">
    <citation type="journal article" date="2023" name="G3 (Bethesda)">
        <title>A chromosome-level genome assembly of Zasmidium syzygii isolated from banana leaves.</title>
        <authorList>
            <person name="van Westerhoven A.C."/>
            <person name="Mehrabi R."/>
            <person name="Talebi R."/>
            <person name="Steentjes M.B.F."/>
            <person name="Corcolon B."/>
            <person name="Chong P.A."/>
            <person name="Kema G.H.J."/>
            <person name="Seidl M.F."/>
        </authorList>
    </citation>
    <scope>NUCLEOTIDE SEQUENCE [LARGE SCALE GENOMIC DNA]</scope>
    <source>
        <strain evidence="2 3">P124</strain>
    </source>
</reference>
<feature type="region of interest" description="Disordered" evidence="1">
    <location>
        <begin position="300"/>
        <end position="319"/>
    </location>
</feature>
<dbReference type="EMBL" id="JAXOVC010000005">
    <property type="protein sequence ID" value="KAK4501959.1"/>
    <property type="molecule type" value="Genomic_DNA"/>
</dbReference>
<accession>A0ABR0EKN2</accession>
<dbReference type="InterPro" id="IPR012337">
    <property type="entry name" value="RNaseH-like_sf"/>
</dbReference>
<feature type="compositionally biased region" description="Basic and acidic residues" evidence="1">
    <location>
        <begin position="20"/>
        <end position="31"/>
    </location>
</feature>
<feature type="compositionally biased region" description="Low complexity" evidence="1">
    <location>
        <begin position="32"/>
        <end position="52"/>
    </location>
</feature>
<comment type="caution">
    <text evidence="2">The sequence shown here is derived from an EMBL/GenBank/DDBJ whole genome shotgun (WGS) entry which is preliminary data.</text>
</comment>
<evidence type="ECO:0000256" key="1">
    <source>
        <dbReference type="SAM" id="MobiDB-lite"/>
    </source>
</evidence>